<protein>
    <recommendedName>
        <fullName evidence="2">PepSY domain-containing protein</fullName>
    </recommendedName>
</protein>
<keyword evidence="1" id="KW-1133">Transmembrane helix</keyword>
<feature type="transmembrane region" description="Helical" evidence="1">
    <location>
        <begin position="198"/>
        <end position="220"/>
    </location>
</feature>
<evidence type="ECO:0000256" key="1">
    <source>
        <dbReference type="SAM" id="Phobius"/>
    </source>
</evidence>
<feature type="transmembrane region" description="Helical" evidence="1">
    <location>
        <begin position="157"/>
        <end position="177"/>
    </location>
</feature>
<feature type="transmembrane region" description="Helical" evidence="1">
    <location>
        <begin position="374"/>
        <end position="395"/>
    </location>
</feature>
<dbReference type="PANTHER" id="PTHR34219">
    <property type="entry name" value="IRON-REGULATED INNER MEMBRANE PROTEIN-RELATED"/>
    <property type="match status" value="1"/>
</dbReference>
<dbReference type="AlphaFoldDB" id="A0A1L3MTW6"/>
<dbReference type="OrthoDB" id="111691at2"/>
<gene>
    <name evidence="3" type="ORF">A9C19_14175</name>
</gene>
<keyword evidence="4" id="KW-1185">Reference proteome</keyword>
<organism evidence="3 4">
    <name type="scientific">Bacillus weihaiensis</name>
    <dbReference type="NCBI Taxonomy" id="1547283"/>
    <lineage>
        <taxon>Bacteria</taxon>
        <taxon>Bacillati</taxon>
        <taxon>Bacillota</taxon>
        <taxon>Bacilli</taxon>
        <taxon>Bacillales</taxon>
        <taxon>Bacillaceae</taxon>
        <taxon>Bacillus</taxon>
    </lineage>
</organism>
<reference evidence="3 4" key="1">
    <citation type="journal article" date="2016" name="Sci. Rep.">
        <title>Complete genome sequence and transcriptomic analysis of a novel marine strain Bacillus weihaiensis reveals the mechanism of brown algae degradation.</title>
        <authorList>
            <person name="Zhu Y."/>
            <person name="Chen P."/>
            <person name="Bao Y."/>
            <person name="Men Y."/>
            <person name="Zeng Y."/>
            <person name="Yang J."/>
            <person name="Sun J."/>
            <person name="Sun Y."/>
        </authorList>
    </citation>
    <scope>NUCLEOTIDE SEQUENCE [LARGE SCALE GENOMIC DNA]</scope>
    <source>
        <strain evidence="3 4">Alg07</strain>
    </source>
</reference>
<dbReference type="Pfam" id="PF03929">
    <property type="entry name" value="PepSY_TM"/>
    <property type="match status" value="1"/>
</dbReference>
<evidence type="ECO:0000313" key="4">
    <source>
        <dbReference type="Proteomes" id="UP000181936"/>
    </source>
</evidence>
<dbReference type="EMBL" id="CP016020">
    <property type="protein sequence ID" value="APH05785.1"/>
    <property type="molecule type" value="Genomic_DNA"/>
</dbReference>
<feature type="transmembrane region" description="Helical" evidence="1">
    <location>
        <begin position="28"/>
        <end position="52"/>
    </location>
</feature>
<keyword evidence="1" id="KW-0472">Membrane</keyword>
<evidence type="ECO:0000313" key="3">
    <source>
        <dbReference type="EMBL" id="APH05785.1"/>
    </source>
</evidence>
<keyword evidence="1" id="KW-0812">Transmembrane</keyword>
<feature type="domain" description="PepSY" evidence="2">
    <location>
        <begin position="73"/>
        <end position="130"/>
    </location>
</feature>
<accession>A0A1L3MTW6</accession>
<dbReference type="Proteomes" id="UP000181936">
    <property type="component" value="Chromosome"/>
</dbReference>
<dbReference type="InterPro" id="IPR025711">
    <property type="entry name" value="PepSY"/>
</dbReference>
<feature type="domain" description="PepSY" evidence="2">
    <location>
        <begin position="285"/>
        <end position="343"/>
    </location>
</feature>
<dbReference type="STRING" id="1547283.A9C19_14175"/>
<feature type="transmembrane region" description="Helical" evidence="1">
    <location>
        <begin position="416"/>
        <end position="441"/>
    </location>
</feature>
<evidence type="ECO:0000259" key="2">
    <source>
        <dbReference type="Pfam" id="PF03413"/>
    </source>
</evidence>
<proteinExistence type="predicted"/>
<sequence>MTVTEGSKNKNKVEKKQSQSIYKTIWRWHFYAGIIFAPFLIILSITGAVYLFKPQIENILYQEYYEVQEQGEKISATQQLNNVKAEYPDAMVKRYRPGDSDTRSSEFSIINNEDSLTVFVDPYTGKIIGELNSEDKIMNKIEEIHGELMAGTLGDRIVELAACWAIVLIVTGLYLWFPRKKKDLSGVLIPRVNKGKKVFLRDLHAVPAVWISAGMLFLILTGLPWSGFWGSNFQSLATNAGVGYPPSIWGGSAPTSIVQTKDVAEVPWAAETLDVPKSDLQGFVPLSIDEVVEIANREGMHPTYAISIPSEKEGVYTLSAYPPKAEDEATIHLDQYSGAVLADYRFDNYGAVGKAVALGITLHKGTQFGLFNQLISLFICLGIILIVASGFYLWLKRKPKQEMGAPKAPRMFKMGPFLFIIVVLSFLFPLVGLSILAVWLLDLIVIKRIPFFKRFFNA</sequence>
<dbReference type="Pfam" id="PF03413">
    <property type="entry name" value="PepSY"/>
    <property type="match status" value="2"/>
</dbReference>
<dbReference type="RefSeq" id="WP_072580578.1">
    <property type="nucleotide sequence ID" value="NZ_CP016020.1"/>
</dbReference>
<dbReference type="KEGG" id="bwh:A9C19_14175"/>
<name>A0A1L3MTW6_9BACI</name>
<dbReference type="InterPro" id="IPR005625">
    <property type="entry name" value="PepSY-ass_TM"/>
</dbReference>
<dbReference type="PANTHER" id="PTHR34219:SF1">
    <property type="entry name" value="PEPSY DOMAIN-CONTAINING PROTEIN"/>
    <property type="match status" value="1"/>
</dbReference>